<protein>
    <submittedName>
        <fullName evidence="1">Uncharacterized protein</fullName>
    </submittedName>
</protein>
<dbReference type="Proteomes" id="UP000289340">
    <property type="component" value="Chromosome 4"/>
</dbReference>
<dbReference type="AlphaFoldDB" id="A0A445KYP3"/>
<comment type="caution">
    <text evidence="1">The sequence shown here is derived from an EMBL/GenBank/DDBJ whole genome shotgun (WGS) entry which is preliminary data.</text>
</comment>
<proteinExistence type="predicted"/>
<organism evidence="1 2">
    <name type="scientific">Glycine soja</name>
    <name type="common">Wild soybean</name>
    <dbReference type="NCBI Taxonomy" id="3848"/>
    <lineage>
        <taxon>Eukaryota</taxon>
        <taxon>Viridiplantae</taxon>
        <taxon>Streptophyta</taxon>
        <taxon>Embryophyta</taxon>
        <taxon>Tracheophyta</taxon>
        <taxon>Spermatophyta</taxon>
        <taxon>Magnoliopsida</taxon>
        <taxon>eudicotyledons</taxon>
        <taxon>Gunneridae</taxon>
        <taxon>Pentapetalae</taxon>
        <taxon>rosids</taxon>
        <taxon>fabids</taxon>
        <taxon>Fabales</taxon>
        <taxon>Fabaceae</taxon>
        <taxon>Papilionoideae</taxon>
        <taxon>50 kb inversion clade</taxon>
        <taxon>NPAAA clade</taxon>
        <taxon>indigoferoid/millettioid clade</taxon>
        <taxon>Phaseoleae</taxon>
        <taxon>Glycine</taxon>
        <taxon>Glycine subgen. Soja</taxon>
    </lineage>
</organism>
<reference evidence="1 2" key="1">
    <citation type="submission" date="2018-09" db="EMBL/GenBank/DDBJ databases">
        <title>A high-quality reference genome of wild soybean provides a powerful tool to mine soybean genomes.</title>
        <authorList>
            <person name="Xie M."/>
            <person name="Chung C.Y.L."/>
            <person name="Li M.-W."/>
            <person name="Wong F.-L."/>
            <person name="Chan T.-F."/>
            <person name="Lam H.-M."/>
        </authorList>
    </citation>
    <scope>NUCLEOTIDE SEQUENCE [LARGE SCALE GENOMIC DNA]</scope>
    <source>
        <strain evidence="2">cv. W05</strain>
        <tissue evidence="1">Hypocotyl of etiolated seedlings</tissue>
    </source>
</reference>
<gene>
    <name evidence="1" type="ORF">D0Y65_009368</name>
</gene>
<evidence type="ECO:0000313" key="1">
    <source>
        <dbReference type="EMBL" id="RZC16042.1"/>
    </source>
</evidence>
<evidence type="ECO:0000313" key="2">
    <source>
        <dbReference type="Proteomes" id="UP000289340"/>
    </source>
</evidence>
<keyword evidence="2" id="KW-1185">Reference proteome</keyword>
<dbReference type="EMBL" id="QZWG01000004">
    <property type="protein sequence ID" value="RZC16042.1"/>
    <property type="molecule type" value="Genomic_DNA"/>
</dbReference>
<name>A0A445KYP3_GLYSO</name>
<sequence>MVSIVRYVHMIDEATSTIGAPYYYLWLNPLGSMSSTMYSFSDFQVPIGKVDIRYFEVG</sequence>
<accession>A0A445KYP3</accession>